<protein>
    <submittedName>
        <fullName evidence="3">IS21 family transposase</fullName>
    </submittedName>
</protein>
<gene>
    <name evidence="3" type="ORF">HKK74_14890</name>
</gene>
<sequence length="543" mass="59413">MAFREVAVIEVREVLRAWLSGVGLRKVAEQAGVDRKTARRYVEAAQEAGLAREGDAGQLTDELIGQVVEAVRPARPGGRGAAWESLSVQHAQIEAWVKKDKLSVVKIGILLERRGVLVPYRTLHRFCVERCGFGRTASTVRVADGEPGAELQIDFAQMGLLLDASAGRRRRVHALIFTAVYSRHMFVWLTFSQTLACVIAGCEAAWRFFGGVFKVVIPDNMSAIVADADAVNPRFTVGWLDYAQHAGFATDTTRIRHPKDKPRVERMVQYVRGNFFAGEKFADLADAQARVEAWCRDIAGQRVHGTIQAHPAEVFLAAEAAALLALPGPYDVPVFTKVKVHRDFHIEVGKALYSAPAEFLGQQVDARADSSLVKLFHRGKLIKVHPRQAPGGRWTDPSDLPAEKSGYAMRDVESLVRNAFRHGDNVGIYAERVLDDKLPWTKMRQVYRLLGLVRRYGPEPVDAACSRALELDVVSVTKIASMLEKATENTAPLPPPRPAAAAGARFARDPGEFAVRGGTQLTLVRSTPVSDGAGSGIDDGQAS</sequence>
<dbReference type="PANTHER" id="PTHR35004">
    <property type="entry name" value="TRANSPOSASE RV3428C-RELATED"/>
    <property type="match status" value="1"/>
</dbReference>
<dbReference type="Proteomes" id="UP000805614">
    <property type="component" value="Unassembled WGS sequence"/>
</dbReference>
<comment type="caution">
    <text evidence="3">The sequence shown here is derived from an EMBL/GenBank/DDBJ whole genome shotgun (WGS) entry which is preliminary data.</text>
</comment>
<dbReference type="InterPro" id="IPR001584">
    <property type="entry name" value="Integrase_cat-core"/>
</dbReference>
<evidence type="ECO:0000259" key="2">
    <source>
        <dbReference type="PROSITE" id="PS50994"/>
    </source>
</evidence>
<keyword evidence="4" id="KW-1185">Reference proteome</keyword>
<dbReference type="EMBL" id="JABVEC010000010">
    <property type="protein sequence ID" value="MBC6466779.1"/>
    <property type="molecule type" value="Genomic_DNA"/>
</dbReference>
<dbReference type="NCBIfam" id="NF033546">
    <property type="entry name" value="transpos_IS21"/>
    <property type="match status" value="1"/>
</dbReference>
<dbReference type="PROSITE" id="PS50994">
    <property type="entry name" value="INTEGRASE"/>
    <property type="match status" value="1"/>
</dbReference>
<comment type="similarity">
    <text evidence="1">Belongs to the transposase IS21/IS408/IS1162 family.</text>
</comment>
<evidence type="ECO:0000313" key="3">
    <source>
        <dbReference type="EMBL" id="MBC6466779.1"/>
    </source>
</evidence>
<evidence type="ECO:0000256" key="1">
    <source>
        <dbReference type="ARBA" id="ARBA00009277"/>
    </source>
</evidence>
<name>A0ABR7LPR8_9ACTN</name>
<feature type="domain" description="Integrase catalytic" evidence="2">
    <location>
        <begin position="143"/>
        <end position="319"/>
    </location>
</feature>
<proteinExistence type="inferred from homology"/>
<organism evidence="3 4">
    <name type="scientific">Actinomadura alba</name>
    <dbReference type="NCBI Taxonomy" id="406431"/>
    <lineage>
        <taxon>Bacteria</taxon>
        <taxon>Bacillati</taxon>
        <taxon>Actinomycetota</taxon>
        <taxon>Actinomycetes</taxon>
        <taxon>Streptosporangiales</taxon>
        <taxon>Thermomonosporaceae</taxon>
        <taxon>Actinomadura</taxon>
    </lineage>
</organism>
<dbReference type="PANTHER" id="PTHR35004:SF8">
    <property type="entry name" value="TRANSPOSASE RV3428C-RELATED"/>
    <property type="match status" value="1"/>
</dbReference>
<dbReference type="SUPFAM" id="SSF53098">
    <property type="entry name" value="Ribonuclease H-like"/>
    <property type="match status" value="1"/>
</dbReference>
<reference evidence="3 4" key="1">
    <citation type="submission" date="2020-06" db="EMBL/GenBank/DDBJ databases">
        <title>Actinomadura xiongansis sp. nov., isolated from soil of Baiyangdian.</title>
        <authorList>
            <person name="Zhang X."/>
        </authorList>
    </citation>
    <scope>NUCLEOTIDE SEQUENCE [LARGE SCALE GENOMIC DNA]</scope>
    <source>
        <strain evidence="3 4">HBUM206468</strain>
    </source>
</reference>
<dbReference type="InterPro" id="IPR036397">
    <property type="entry name" value="RNaseH_sf"/>
</dbReference>
<dbReference type="Gene3D" id="3.30.420.10">
    <property type="entry name" value="Ribonuclease H-like superfamily/Ribonuclease H"/>
    <property type="match status" value="1"/>
</dbReference>
<evidence type="ECO:0000313" key="4">
    <source>
        <dbReference type="Proteomes" id="UP000805614"/>
    </source>
</evidence>
<dbReference type="InterPro" id="IPR012337">
    <property type="entry name" value="RNaseH-like_sf"/>
</dbReference>
<dbReference type="Pfam" id="PF22483">
    <property type="entry name" value="Mu-transpos_C_2"/>
    <property type="match status" value="1"/>
</dbReference>
<accession>A0ABR7LPR8</accession>
<dbReference type="InterPro" id="IPR054353">
    <property type="entry name" value="IstA-like_C"/>
</dbReference>